<evidence type="ECO:0000256" key="1">
    <source>
        <dbReference type="SAM" id="Phobius"/>
    </source>
</evidence>
<dbReference type="Pfam" id="PF03929">
    <property type="entry name" value="PepSY_TM"/>
    <property type="match status" value="1"/>
</dbReference>
<feature type="transmembrane region" description="Helical" evidence="1">
    <location>
        <begin position="325"/>
        <end position="350"/>
    </location>
</feature>
<comment type="caution">
    <text evidence="2">The sequence shown here is derived from an EMBL/GenBank/DDBJ whole genome shotgun (WGS) entry which is preliminary data.</text>
</comment>
<proteinExistence type="predicted"/>
<evidence type="ECO:0000313" key="3">
    <source>
        <dbReference type="Proteomes" id="UP001595444"/>
    </source>
</evidence>
<dbReference type="PANTHER" id="PTHR34219">
    <property type="entry name" value="IRON-REGULATED INNER MEMBRANE PROTEIN-RELATED"/>
    <property type="match status" value="1"/>
</dbReference>
<accession>A0ABV7D8V6</accession>
<keyword evidence="3" id="KW-1185">Reference proteome</keyword>
<feature type="transmembrane region" description="Helical" evidence="1">
    <location>
        <begin position="12"/>
        <end position="32"/>
    </location>
</feature>
<gene>
    <name evidence="2" type="ORF">ACFOKA_16775</name>
</gene>
<feature type="transmembrane region" description="Helical" evidence="1">
    <location>
        <begin position="188"/>
        <end position="208"/>
    </location>
</feature>
<sequence length="353" mass="38649">MKRSLLKIHRVISLFVAVFWLVQAVTGVALVFHREIESAILSEPAGDSDFGAIDQTITKVLAEREGSHIPFVYAANEAFNSYDVYVADADDNYSVIRMAGDGTILRELPSNPEVLDAGFFELVLELHAKLWSGDTGHIIIGISGIILLSNIIMGIALAWPQGRRWRGAIRMPKNKSGKAGMYGLHRSFGLLFGVPAALVVLAGTLLAWEDNIAEMLGTESVVPTVPAISKLPENYVSLSAAISLAQAQFPTAGISVFTVASAEKPYYRIRMAQPEELRTIYGKTTLYISAVDGSILALDNPMIAPVNNRLVNAFYPLHIGEALGLIGRFIVFMVGCWILAMMFLGGRLWWLRR</sequence>
<dbReference type="RefSeq" id="WP_194215490.1">
    <property type="nucleotide sequence ID" value="NZ_CP061205.1"/>
</dbReference>
<keyword evidence="1" id="KW-1133">Transmembrane helix</keyword>
<dbReference type="EMBL" id="JBHRSL010000027">
    <property type="protein sequence ID" value="MFC3053556.1"/>
    <property type="molecule type" value="Genomic_DNA"/>
</dbReference>
<protein>
    <submittedName>
        <fullName evidence="2">PepSY-associated TM helix domain-containing protein</fullName>
    </submittedName>
</protein>
<name>A0ABV7D8V6_9PROT</name>
<keyword evidence="1" id="KW-0472">Membrane</keyword>
<organism evidence="2 3">
    <name type="scientific">Kordiimonas pumila</name>
    <dbReference type="NCBI Taxonomy" id="2161677"/>
    <lineage>
        <taxon>Bacteria</taxon>
        <taxon>Pseudomonadati</taxon>
        <taxon>Pseudomonadota</taxon>
        <taxon>Alphaproteobacteria</taxon>
        <taxon>Kordiimonadales</taxon>
        <taxon>Kordiimonadaceae</taxon>
        <taxon>Kordiimonas</taxon>
    </lineage>
</organism>
<dbReference type="Proteomes" id="UP001595444">
    <property type="component" value="Unassembled WGS sequence"/>
</dbReference>
<keyword evidence="1" id="KW-0812">Transmembrane</keyword>
<reference evidence="3" key="1">
    <citation type="journal article" date="2019" name="Int. J. Syst. Evol. Microbiol.">
        <title>The Global Catalogue of Microorganisms (GCM) 10K type strain sequencing project: providing services to taxonomists for standard genome sequencing and annotation.</title>
        <authorList>
            <consortium name="The Broad Institute Genomics Platform"/>
            <consortium name="The Broad Institute Genome Sequencing Center for Infectious Disease"/>
            <person name="Wu L."/>
            <person name="Ma J."/>
        </authorList>
    </citation>
    <scope>NUCLEOTIDE SEQUENCE [LARGE SCALE GENOMIC DNA]</scope>
    <source>
        <strain evidence="3">KCTC 62164</strain>
    </source>
</reference>
<feature type="transmembrane region" description="Helical" evidence="1">
    <location>
        <begin position="138"/>
        <end position="159"/>
    </location>
</feature>
<evidence type="ECO:0000313" key="2">
    <source>
        <dbReference type="EMBL" id="MFC3053556.1"/>
    </source>
</evidence>
<dbReference type="InterPro" id="IPR005625">
    <property type="entry name" value="PepSY-ass_TM"/>
</dbReference>